<protein>
    <recommendedName>
        <fullName evidence="4">15 kDa selenoprotein</fullName>
    </recommendedName>
</protein>
<dbReference type="AlphaFoldDB" id="A0A7J7KIC4"/>
<evidence type="ECO:0000313" key="1">
    <source>
        <dbReference type="EMBL" id="KAF6017771.1"/>
    </source>
</evidence>
<proteinExistence type="predicted"/>
<accession>A0A7J7KIC4</accession>
<evidence type="ECO:0000313" key="2">
    <source>
        <dbReference type="EMBL" id="KAF6038005.1"/>
    </source>
</evidence>
<reference evidence="2 3" key="2">
    <citation type="submission" date="2020-06" db="EMBL/GenBank/DDBJ databases">
        <title>Draft genome of Bugula neritina, a colonial animal packing powerful symbionts and potential medicines.</title>
        <authorList>
            <person name="Rayko M."/>
        </authorList>
    </citation>
    <scope>NUCLEOTIDE SEQUENCE [LARGE SCALE GENOMIC DNA]</scope>
    <source>
        <strain evidence="2">Kwan_BN1</strain>
    </source>
</reference>
<dbReference type="EMBL" id="VXIV02003363">
    <property type="protein sequence ID" value="KAF6017771.1"/>
    <property type="molecule type" value="Genomic_DNA"/>
</dbReference>
<name>A0A7J7KIC4_BUGNE</name>
<reference evidence="2 3" key="1">
    <citation type="submission" date="2019-09" db="EMBL/GenBank/DDBJ databases">
        <authorList>
            <person name="Raiko M."/>
            <person name="Komissarov A."/>
            <person name="Rhodes A."/>
            <person name="Kliver S."/>
            <person name="Lim-Fong G."/>
            <person name="Kwan J."/>
            <person name="O'Brien S.J."/>
            <person name="Lopez J.V."/>
        </authorList>
    </citation>
    <scope>NUCLEOTIDE SEQUENCE [LARGE SCALE GENOMIC DNA]</scope>
    <source>
        <strain evidence="2">Kwan_BN1</strain>
    </source>
</reference>
<gene>
    <name evidence="2" type="ORF">EB796_003685</name>
    <name evidence="1" type="ORF">EB796_023927</name>
</gene>
<keyword evidence="3" id="KW-1185">Reference proteome</keyword>
<sequence length="77" mass="8080">MNPKLQFSGLLASSVDSSLCSNNGYLTDVLSCSACKTLSSAGLSILENECNECCTQDTQAASESNSKYPFAELVVCS</sequence>
<dbReference type="EMBL" id="VXIV02000486">
    <property type="protein sequence ID" value="KAF6038005.1"/>
    <property type="molecule type" value="Genomic_DNA"/>
</dbReference>
<organism evidence="2 3">
    <name type="scientific">Bugula neritina</name>
    <name type="common">Brown bryozoan</name>
    <name type="synonym">Sertularia neritina</name>
    <dbReference type="NCBI Taxonomy" id="10212"/>
    <lineage>
        <taxon>Eukaryota</taxon>
        <taxon>Metazoa</taxon>
        <taxon>Spiralia</taxon>
        <taxon>Lophotrochozoa</taxon>
        <taxon>Bryozoa</taxon>
        <taxon>Gymnolaemata</taxon>
        <taxon>Cheilostomatida</taxon>
        <taxon>Flustrina</taxon>
        <taxon>Buguloidea</taxon>
        <taxon>Bugulidae</taxon>
        <taxon>Bugula</taxon>
    </lineage>
</organism>
<dbReference type="Proteomes" id="UP000593567">
    <property type="component" value="Unassembled WGS sequence"/>
</dbReference>
<evidence type="ECO:0000313" key="3">
    <source>
        <dbReference type="Proteomes" id="UP000593567"/>
    </source>
</evidence>
<evidence type="ECO:0008006" key="4">
    <source>
        <dbReference type="Google" id="ProtNLM"/>
    </source>
</evidence>
<comment type="caution">
    <text evidence="2">The sequence shown here is derived from an EMBL/GenBank/DDBJ whole genome shotgun (WGS) entry which is preliminary data.</text>
</comment>